<reference evidence="3 4" key="1">
    <citation type="submission" date="2019-02" db="EMBL/GenBank/DDBJ databases">
        <title>Deep-cultivation of Planctomycetes and their phenomic and genomic characterization uncovers novel biology.</title>
        <authorList>
            <person name="Wiegand S."/>
            <person name="Jogler M."/>
            <person name="Boedeker C."/>
            <person name="Pinto D."/>
            <person name="Vollmers J."/>
            <person name="Rivas-Marin E."/>
            <person name="Kohn T."/>
            <person name="Peeters S.H."/>
            <person name="Heuer A."/>
            <person name="Rast P."/>
            <person name="Oberbeckmann S."/>
            <person name="Bunk B."/>
            <person name="Jeske O."/>
            <person name="Meyerdierks A."/>
            <person name="Storesund J.E."/>
            <person name="Kallscheuer N."/>
            <person name="Luecker S."/>
            <person name="Lage O.M."/>
            <person name="Pohl T."/>
            <person name="Merkel B.J."/>
            <person name="Hornburger P."/>
            <person name="Mueller R.-W."/>
            <person name="Bruemmer F."/>
            <person name="Labrenz M."/>
            <person name="Spormann A.M."/>
            <person name="Op den Camp H."/>
            <person name="Overmann J."/>
            <person name="Amann R."/>
            <person name="Jetten M.S.M."/>
            <person name="Mascher T."/>
            <person name="Medema M.H."/>
            <person name="Devos D.P."/>
            <person name="Kaster A.-K."/>
            <person name="Ovreas L."/>
            <person name="Rohde M."/>
            <person name="Galperin M.Y."/>
            <person name="Jogler C."/>
        </authorList>
    </citation>
    <scope>NUCLEOTIDE SEQUENCE [LARGE SCALE GENOMIC DNA]</scope>
    <source>
        <strain evidence="3 4">Pla133</strain>
    </source>
</reference>
<protein>
    <submittedName>
        <fullName evidence="3">Penicillin-binding protein PbpX</fullName>
    </submittedName>
</protein>
<organism evidence="3 4">
    <name type="scientific">Engelhardtia mirabilis</name>
    <dbReference type="NCBI Taxonomy" id="2528011"/>
    <lineage>
        <taxon>Bacteria</taxon>
        <taxon>Pseudomonadati</taxon>
        <taxon>Planctomycetota</taxon>
        <taxon>Planctomycetia</taxon>
        <taxon>Planctomycetia incertae sedis</taxon>
        <taxon>Engelhardtia</taxon>
    </lineage>
</organism>
<feature type="chain" id="PRO_5022171785" evidence="1">
    <location>
        <begin position="23"/>
        <end position="392"/>
    </location>
</feature>
<dbReference type="InterPro" id="IPR050789">
    <property type="entry name" value="Diverse_Enzym_Activities"/>
</dbReference>
<feature type="domain" description="Beta-lactamase-related" evidence="2">
    <location>
        <begin position="50"/>
        <end position="371"/>
    </location>
</feature>
<dbReference type="KEGG" id="pbap:Pla133_14430"/>
<dbReference type="Gene3D" id="3.40.710.10">
    <property type="entry name" value="DD-peptidase/beta-lactamase superfamily"/>
    <property type="match status" value="1"/>
</dbReference>
<sequence precursor="true">MGTVAHLTSLALALTVVVGGSAQEQTTAQSPVPVPAATPDRGPLADEVEAIRAAHDLPALGCALVRADGTIELAGVAGTTEYGGTTPVTLASPWHLGSCLKAMTATLAARYVESGNLAWTSSPAQVFAQRFETIDPSWSKVTLEQLLSHRAGVVANIPGRALAVSLQMDTGAPADARARLVEQILSEPTEMPPGSGYLYSNIGYTLAGAMIEAVGGAPFETLIQRELFAPLGIEGAGFGPPVGDDAPRGHRPGSKALVAMPPSALADNPAAIAPAGTAHMPMADWARFLGLHLRRGAGEGDPLTAASFESLHRVRGDDYALGWLKLRRNWSKGPVLNHAGSNTYWYCVVWAAPEEGFAAIVTTNVAGDAAGKACDELASLLIGRAVAGEGGR</sequence>
<accession>A0A518BHG5</accession>
<dbReference type="InterPro" id="IPR001466">
    <property type="entry name" value="Beta-lactam-related"/>
</dbReference>
<dbReference type="InterPro" id="IPR012338">
    <property type="entry name" value="Beta-lactam/transpept-like"/>
</dbReference>
<dbReference type="Proteomes" id="UP000316921">
    <property type="component" value="Chromosome"/>
</dbReference>
<gene>
    <name evidence="3" type="primary">pbpX_1</name>
    <name evidence="3" type="ORF">Pla133_14430</name>
</gene>
<name>A0A518BHG5_9BACT</name>
<dbReference type="RefSeq" id="WP_145064119.1">
    <property type="nucleotide sequence ID" value="NZ_CP036287.1"/>
</dbReference>
<dbReference type="Pfam" id="PF00144">
    <property type="entry name" value="Beta-lactamase"/>
    <property type="match status" value="1"/>
</dbReference>
<evidence type="ECO:0000256" key="1">
    <source>
        <dbReference type="SAM" id="SignalP"/>
    </source>
</evidence>
<evidence type="ECO:0000313" key="3">
    <source>
        <dbReference type="EMBL" id="QDU66373.1"/>
    </source>
</evidence>
<dbReference type="SUPFAM" id="SSF56601">
    <property type="entry name" value="beta-lactamase/transpeptidase-like"/>
    <property type="match status" value="1"/>
</dbReference>
<keyword evidence="4" id="KW-1185">Reference proteome</keyword>
<dbReference type="EMBL" id="CP036287">
    <property type="protein sequence ID" value="QDU66373.1"/>
    <property type="molecule type" value="Genomic_DNA"/>
</dbReference>
<dbReference type="PANTHER" id="PTHR43283">
    <property type="entry name" value="BETA-LACTAMASE-RELATED"/>
    <property type="match status" value="1"/>
</dbReference>
<keyword evidence="1" id="KW-0732">Signal</keyword>
<evidence type="ECO:0000259" key="2">
    <source>
        <dbReference type="Pfam" id="PF00144"/>
    </source>
</evidence>
<feature type="signal peptide" evidence="1">
    <location>
        <begin position="1"/>
        <end position="22"/>
    </location>
</feature>
<dbReference type="AlphaFoldDB" id="A0A518BHG5"/>
<proteinExistence type="predicted"/>
<evidence type="ECO:0000313" key="4">
    <source>
        <dbReference type="Proteomes" id="UP000316921"/>
    </source>
</evidence>